<dbReference type="InterPro" id="IPR036641">
    <property type="entry name" value="HPT_dom_sf"/>
</dbReference>
<keyword evidence="8" id="KW-0067">ATP-binding</keyword>
<dbReference type="InterPro" id="IPR001789">
    <property type="entry name" value="Sig_transdc_resp-reg_receiver"/>
</dbReference>
<evidence type="ECO:0000256" key="15">
    <source>
        <dbReference type="PROSITE-ProRule" id="PRU00110"/>
    </source>
</evidence>
<dbReference type="GO" id="GO:0005886">
    <property type="term" value="C:plasma membrane"/>
    <property type="evidence" value="ECO:0007669"/>
    <property type="project" value="UniProtKB-SubCell"/>
</dbReference>
<keyword evidence="5" id="KW-0732">Signal</keyword>
<keyword evidence="17" id="KW-0472">Membrane</keyword>
<evidence type="ECO:0000256" key="7">
    <source>
        <dbReference type="ARBA" id="ARBA00022777"/>
    </source>
</evidence>
<evidence type="ECO:0000259" key="20">
    <source>
        <dbReference type="PROSITE" id="PS50894"/>
    </source>
</evidence>
<dbReference type="FunFam" id="3.30.565.10:FF:000010">
    <property type="entry name" value="Sensor histidine kinase RcsC"/>
    <property type="match status" value="1"/>
</dbReference>
<comment type="function">
    <text evidence="11">Member of the two-component regulatory system BvgS/BvgA. Phosphorylates BvgA via a four-step phosphorelay in response to environmental signals.</text>
</comment>
<comment type="caution">
    <text evidence="21">The sequence shown here is derived from an EMBL/GenBank/DDBJ whole genome shotgun (WGS) entry which is preliminary data.</text>
</comment>
<evidence type="ECO:0000256" key="9">
    <source>
        <dbReference type="ARBA" id="ARBA00023012"/>
    </source>
</evidence>
<feature type="modified residue" description="4-aspartylphosphate" evidence="16">
    <location>
        <position position="792"/>
    </location>
</feature>
<keyword evidence="9" id="KW-0902">Two-component regulatory system</keyword>
<accession>A0A923HDV7</accession>
<dbReference type="Gene3D" id="3.40.50.2300">
    <property type="match status" value="1"/>
</dbReference>
<evidence type="ECO:0000313" key="21">
    <source>
        <dbReference type="EMBL" id="MBC3860568.1"/>
    </source>
</evidence>
<evidence type="ECO:0000256" key="6">
    <source>
        <dbReference type="ARBA" id="ARBA00022741"/>
    </source>
</evidence>
<keyword evidence="3 16" id="KW-0597">Phosphoprotein</keyword>
<evidence type="ECO:0000256" key="16">
    <source>
        <dbReference type="PROSITE-ProRule" id="PRU00169"/>
    </source>
</evidence>
<keyword evidence="10" id="KW-0843">Virulence</keyword>
<dbReference type="CDD" id="cd16922">
    <property type="entry name" value="HATPase_EvgS-ArcB-TorS-like"/>
    <property type="match status" value="1"/>
</dbReference>
<protein>
    <recommendedName>
        <fullName evidence="13">Sensory/regulatory protein RpfC</fullName>
        <ecNumber evidence="2">2.7.13.3</ecNumber>
    </recommendedName>
    <alternativeName>
        <fullName evidence="14">Virulence sensor protein BvgS</fullName>
    </alternativeName>
</protein>
<dbReference type="PROSITE" id="PS50109">
    <property type="entry name" value="HIS_KIN"/>
    <property type="match status" value="1"/>
</dbReference>
<evidence type="ECO:0000256" key="3">
    <source>
        <dbReference type="ARBA" id="ARBA00022553"/>
    </source>
</evidence>
<dbReference type="Gene3D" id="3.30.565.10">
    <property type="entry name" value="Histidine kinase-like ATPase, C-terminal domain"/>
    <property type="match status" value="1"/>
</dbReference>
<evidence type="ECO:0000313" key="22">
    <source>
        <dbReference type="Proteomes" id="UP000634011"/>
    </source>
</evidence>
<dbReference type="InterPro" id="IPR036890">
    <property type="entry name" value="HATPase_C_sf"/>
</dbReference>
<dbReference type="SUPFAM" id="SSF52172">
    <property type="entry name" value="CheY-like"/>
    <property type="match status" value="1"/>
</dbReference>
<dbReference type="InterPro" id="IPR011006">
    <property type="entry name" value="CheY-like_superfamily"/>
</dbReference>
<feature type="transmembrane region" description="Helical" evidence="17">
    <location>
        <begin position="312"/>
        <end position="332"/>
    </location>
</feature>
<dbReference type="InterPro" id="IPR004358">
    <property type="entry name" value="Sig_transdc_His_kin-like_C"/>
</dbReference>
<feature type="domain" description="HPt" evidence="20">
    <location>
        <begin position="900"/>
        <end position="993"/>
    </location>
</feature>
<comment type="catalytic activity">
    <reaction evidence="1">
        <text>ATP + protein L-histidine = ADP + protein N-phospho-L-histidine.</text>
        <dbReference type="EC" id="2.7.13.3"/>
    </reaction>
</comment>
<dbReference type="PRINTS" id="PR00344">
    <property type="entry name" value="BCTRLSENSOR"/>
</dbReference>
<evidence type="ECO:0000256" key="1">
    <source>
        <dbReference type="ARBA" id="ARBA00000085"/>
    </source>
</evidence>
<dbReference type="Gene3D" id="1.20.120.160">
    <property type="entry name" value="HPT domain"/>
    <property type="match status" value="1"/>
</dbReference>
<organism evidence="21 22">
    <name type="scientific">Undibacterium jejuense</name>
    <dbReference type="NCBI Taxonomy" id="1344949"/>
    <lineage>
        <taxon>Bacteria</taxon>
        <taxon>Pseudomonadati</taxon>
        <taxon>Pseudomonadota</taxon>
        <taxon>Betaproteobacteria</taxon>
        <taxon>Burkholderiales</taxon>
        <taxon>Oxalobacteraceae</taxon>
        <taxon>Undibacterium</taxon>
    </lineage>
</organism>
<dbReference type="Pfam" id="PF00512">
    <property type="entry name" value="HisKA"/>
    <property type="match status" value="1"/>
</dbReference>
<dbReference type="Pfam" id="PF00072">
    <property type="entry name" value="Response_reg"/>
    <property type="match status" value="1"/>
</dbReference>
<dbReference type="EC" id="2.7.13.3" evidence="2"/>
<evidence type="ECO:0000256" key="14">
    <source>
        <dbReference type="ARBA" id="ARBA00070152"/>
    </source>
</evidence>
<comment type="subunit">
    <text evidence="12">At low DSF concentrations, interacts with RpfF.</text>
</comment>
<evidence type="ECO:0000256" key="11">
    <source>
        <dbReference type="ARBA" id="ARBA00058004"/>
    </source>
</evidence>
<dbReference type="Gene3D" id="3.30.450.20">
    <property type="entry name" value="PAS domain"/>
    <property type="match status" value="1"/>
</dbReference>
<feature type="domain" description="Response regulatory" evidence="19">
    <location>
        <begin position="743"/>
        <end position="861"/>
    </location>
</feature>
<keyword evidence="17" id="KW-0812">Transmembrane</keyword>
<gene>
    <name evidence="21" type="ORF">H8K32_00505</name>
</gene>
<feature type="transmembrane region" description="Helical" evidence="17">
    <location>
        <begin position="14"/>
        <end position="36"/>
    </location>
</feature>
<dbReference type="AlphaFoldDB" id="A0A923HDV7"/>
<dbReference type="Pfam" id="PF01627">
    <property type="entry name" value="Hpt"/>
    <property type="match status" value="1"/>
</dbReference>
<evidence type="ECO:0000256" key="17">
    <source>
        <dbReference type="SAM" id="Phobius"/>
    </source>
</evidence>
<keyword evidence="4" id="KW-0808">Transferase</keyword>
<name>A0A923HDV7_9BURK</name>
<evidence type="ECO:0000256" key="10">
    <source>
        <dbReference type="ARBA" id="ARBA00023026"/>
    </source>
</evidence>
<reference evidence="21" key="1">
    <citation type="submission" date="2020-08" db="EMBL/GenBank/DDBJ databases">
        <title>Novel species isolated from subtropical streams in China.</title>
        <authorList>
            <person name="Lu H."/>
        </authorList>
    </citation>
    <scope>NUCLEOTIDE SEQUENCE</scope>
    <source>
        <strain evidence="21">KACC 12607</strain>
    </source>
</reference>
<evidence type="ECO:0000259" key="19">
    <source>
        <dbReference type="PROSITE" id="PS50110"/>
    </source>
</evidence>
<dbReference type="RefSeq" id="WP_186910513.1">
    <property type="nucleotide sequence ID" value="NZ_JACOFV010000001.1"/>
</dbReference>
<keyword evidence="6" id="KW-0547">Nucleotide-binding</keyword>
<dbReference type="InterPro" id="IPR003661">
    <property type="entry name" value="HisK_dim/P_dom"/>
</dbReference>
<dbReference type="CDD" id="cd00082">
    <property type="entry name" value="HisKA"/>
    <property type="match status" value="1"/>
</dbReference>
<proteinExistence type="predicted"/>
<keyword evidence="17" id="KW-1133">Transmembrane helix</keyword>
<dbReference type="InterPro" id="IPR003594">
    <property type="entry name" value="HATPase_dom"/>
</dbReference>
<dbReference type="PANTHER" id="PTHR45339:SF5">
    <property type="entry name" value="HISTIDINE KINASE"/>
    <property type="match status" value="1"/>
</dbReference>
<dbReference type="SUPFAM" id="SSF47226">
    <property type="entry name" value="Histidine-containing phosphotransfer domain, HPT domain"/>
    <property type="match status" value="1"/>
</dbReference>
<dbReference type="Pfam" id="PF02518">
    <property type="entry name" value="HATPase_c"/>
    <property type="match status" value="1"/>
</dbReference>
<dbReference type="Proteomes" id="UP000634011">
    <property type="component" value="Unassembled WGS sequence"/>
</dbReference>
<dbReference type="SUPFAM" id="SSF55874">
    <property type="entry name" value="ATPase domain of HSP90 chaperone/DNA topoisomerase II/histidine kinase"/>
    <property type="match status" value="1"/>
</dbReference>
<evidence type="ECO:0000259" key="18">
    <source>
        <dbReference type="PROSITE" id="PS50109"/>
    </source>
</evidence>
<feature type="domain" description="Histidine kinase" evidence="18">
    <location>
        <begin position="362"/>
        <end position="583"/>
    </location>
</feature>
<dbReference type="SMART" id="SM00387">
    <property type="entry name" value="HATPase_c"/>
    <property type="match status" value="1"/>
</dbReference>
<dbReference type="EMBL" id="JACOFV010000001">
    <property type="protein sequence ID" value="MBC3860568.1"/>
    <property type="molecule type" value="Genomic_DNA"/>
</dbReference>
<dbReference type="CDD" id="cd00088">
    <property type="entry name" value="HPT"/>
    <property type="match status" value="1"/>
</dbReference>
<evidence type="ECO:0000256" key="12">
    <source>
        <dbReference type="ARBA" id="ARBA00064003"/>
    </source>
</evidence>
<keyword evidence="22" id="KW-1185">Reference proteome</keyword>
<dbReference type="Gene3D" id="1.10.287.130">
    <property type="match status" value="1"/>
</dbReference>
<dbReference type="SUPFAM" id="SSF47384">
    <property type="entry name" value="Homodimeric domain of signal transducing histidine kinase"/>
    <property type="match status" value="1"/>
</dbReference>
<dbReference type="InterPro" id="IPR036097">
    <property type="entry name" value="HisK_dim/P_sf"/>
</dbReference>
<dbReference type="SMART" id="SM00073">
    <property type="entry name" value="HPT"/>
    <property type="match status" value="1"/>
</dbReference>
<dbReference type="FunFam" id="1.10.287.130:FF:000002">
    <property type="entry name" value="Two-component osmosensing histidine kinase"/>
    <property type="match status" value="1"/>
</dbReference>
<dbReference type="InterPro" id="IPR005467">
    <property type="entry name" value="His_kinase_dom"/>
</dbReference>
<sequence>MQANTQILRILRKFPLWMISGVIFSVGILFATIYLLNHDKALAIQETNVRGELLAKMLESHLTRTLSSIDNSLNVIAGIFKNSGQASSTSVSDMEVRKIIDATVNNSTHLRSISILSKDGTVLASSNRAELGKHIDLQWMGFKDTPGSALEAGRPVFIRDIHELDANGVAKEENLNGTHCVPFAKQVTVKGQDYIMLTMVNPQYLLADFNSMLGAKINFVTIFDYSGKVLNTTPNEHFSLGKSYPDLPIFKLLQSETEYGQVRLTISDSFSSQNTYIINFRSPHSYPIVAISAISETYAIAKWYESSRNLKWTGIALACFVLVCAALLTWLMRIRDHYESALEIAKIRAEQANHAKSAFLSTMSHEIRTPMNGVIGMTNLLLDSALDPKQREFTKVIDESANSLMAIINDILDFSKIEAGKMQIEQTECDLLNVVEASVEVLLERAKRKHLRIISFIEPTLPEIVSTDPGRLRQILLNLIGNAIKFTENGDITVNVTSQGKTLSTHLIRFEIIDSGIGIAPEILPTLFTPFTQADNSITRRFGGTGLGLSICKRLVELMDGEIGVESQPGSGSRFWFDIPLVSVNSKTISQRHRQQKEIKVLAFCRGDGLSQGVKAYLMSYGISAAIAEHPEEFSQHIQEFSEIHVCLFDSQLIETNKILLEQLKQKHPDTYIILLDSEGIQDLHIKGPEYATSLPVPIKYSSLFAAIQQGQNRRQRAIPGTPLRRNEDQIFTNKIIENYREKILVVEDNLINQKVAVSILEQLGYRSDIANNGEEGVTMSRTGKYALILMDCHMPIMDGFEATRRIRKIESNSGKHIPIVALTANAMREEKPQCIEAGMDDYLSKPVNKSELKAVLTRYLRTTNIISDVDSTEHSVIGKPAQAAPMIDQSRLVDMLGDDKGMHIEILNLFLETTRPLTNHLQVAINQKNFAEVKALGHQIKGASANLGISVIAMIGENMEIAGKESNLNKAIELHATLIEGLEKFEQNLQAMQASTA</sequence>
<evidence type="ECO:0000256" key="4">
    <source>
        <dbReference type="ARBA" id="ARBA00022679"/>
    </source>
</evidence>
<evidence type="ECO:0000256" key="13">
    <source>
        <dbReference type="ARBA" id="ARBA00068150"/>
    </source>
</evidence>
<dbReference type="GO" id="GO:0000155">
    <property type="term" value="F:phosphorelay sensor kinase activity"/>
    <property type="evidence" value="ECO:0007669"/>
    <property type="project" value="InterPro"/>
</dbReference>
<dbReference type="SMART" id="SM00388">
    <property type="entry name" value="HisKA"/>
    <property type="match status" value="1"/>
</dbReference>
<dbReference type="PROSITE" id="PS50110">
    <property type="entry name" value="RESPONSE_REGULATORY"/>
    <property type="match status" value="1"/>
</dbReference>
<evidence type="ECO:0000256" key="2">
    <source>
        <dbReference type="ARBA" id="ARBA00012438"/>
    </source>
</evidence>
<dbReference type="InterPro" id="IPR008207">
    <property type="entry name" value="Sig_transdc_His_kin_Hpt_dom"/>
</dbReference>
<dbReference type="PANTHER" id="PTHR45339">
    <property type="entry name" value="HYBRID SIGNAL TRANSDUCTION HISTIDINE KINASE J"/>
    <property type="match status" value="1"/>
</dbReference>
<dbReference type="GO" id="GO:0005524">
    <property type="term" value="F:ATP binding"/>
    <property type="evidence" value="ECO:0007669"/>
    <property type="project" value="UniProtKB-KW"/>
</dbReference>
<dbReference type="SMART" id="SM00448">
    <property type="entry name" value="REC"/>
    <property type="match status" value="1"/>
</dbReference>
<evidence type="ECO:0000256" key="8">
    <source>
        <dbReference type="ARBA" id="ARBA00022840"/>
    </source>
</evidence>
<feature type="modified residue" description="Phosphohistidine" evidence="15">
    <location>
        <position position="939"/>
    </location>
</feature>
<dbReference type="CDD" id="cd17546">
    <property type="entry name" value="REC_hyHK_CKI1_RcsC-like"/>
    <property type="match status" value="1"/>
</dbReference>
<evidence type="ECO:0000256" key="5">
    <source>
        <dbReference type="ARBA" id="ARBA00022729"/>
    </source>
</evidence>
<dbReference type="PROSITE" id="PS50894">
    <property type="entry name" value="HPT"/>
    <property type="match status" value="1"/>
</dbReference>
<keyword evidence="7" id="KW-0418">Kinase</keyword>